<evidence type="ECO:0000313" key="2">
    <source>
        <dbReference type="Proteomes" id="UP000234681"/>
    </source>
</evidence>
<protein>
    <submittedName>
        <fullName evidence="1">RCG38898, isoform CRA_b</fullName>
    </submittedName>
</protein>
<organism evidence="1 2">
    <name type="scientific">Rattus norvegicus</name>
    <name type="common">Rat</name>
    <dbReference type="NCBI Taxonomy" id="10116"/>
    <lineage>
        <taxon>Eukaryota</taxon>
        <taxon>Metazoa</taxon>
        <taxon>Chordata</taxon>
        <taxon>Craniata</taxon>
        <taxon>Vertebrata</taxon>
        <taxon>Euteleostomi</taxon>
        <taxon>Mammalia</taxon>
        <taxon>Eutheria</taxon>
        <taxon>Euarchontoglires</taxon>
        <taxon>Glires</taxon>
        <taxon>Rodentia</taxon>
        <taxon>Myomorpha</taxon>
        <taxon>Muroidea</taxon>
        <taxon>Muridae</taxon>
        <taxon>Murinae</taxon>
        <taxon>Rattus</taxon>
    </lineage>
</organism>
<reference evidence="2" key="1">
    <citation type="submission" date="2005-06" db="EMBL/GenBank/DDBJ databases">
        <authorList>
            <person name="Mural R.J."/>
            <person name="Li P.W."/>
            <person name="Adams M.D."/>
            <person name="Amanatides P.G."/>
            <person name="Baden-Tillson H."/>
            <person name="Barnstead M."/>
            <person name="Chin S.H."/>
            <person name="Dew I."/>
            <person name="Evans C.A."/>
            <person name="Ferriera S."/>
            <person name="Flanigan M."/>
            <person name="Fosler C."/>
            <person name="Glodek A."/>
            <person name="Gu Z."/>
            <person name="Holt R.A."/>
            <person name="Jennings D."/>
            <person name="Kraft C.L."/>
            <person name="Lu F."/>
            <person name="Nguyen T."/>
            <person name="Nusskern D.R."/>
            <person name="Pfannkoch C.M."/>
            <person name="Sitter C."/>
            <person name="Sutton G.G."/>
            <person name="Venter J.C."/>
            <person name="Wang Z."/>
            <person name="Woodage T."/>
            <person name="Zheng X.H."/>
            <person name="Zhong F."/>
        </authorList>
    </citation>
    <scope>NUCLEOTIDE SEQUENCE [LARGE SCALE GENOMIC DNA]</scope>
    <source>
        <strain>BN</strain>
        <strain evidence="2">Sprague-Dawley</strain>
    </source>
</reference>
<dbReference type="Proteomes" id="UP000234681">
    <property type="component" value="Unassembled WGS sequence"/>
</dbReference>
<name>A6KUR5_RAT</name>
<proteinExistence type="predicted"/>
<sequence length="251" mass="27728">MVSAWHPDVLRSSFPRVPSPSPASPHTWFSAPALGVCELRFLRPSVRTALTTVRRGLGRDSEPSPAIPVQPSAVRTFVVFALTTKRCEECAQLALGAFGTHLRQIRQLQRTRAHTHTHTCNTHRHTHTYVSAGVCFICVLVCVRVYACVLRVCACYMCITCVCAPGPHLRPLLGLHCALFFGPVSPTVNSAGRSSAHFYAMWPSGLPCQKITCESGAGRLEGEAHSGRRDWLRVSCRLRFASTELQQKRDH</sequence>
<accession>A6KUR5</accession>
<dbReference type="AlphaFoldDB" id="A6KUR5"/>
<gene>
    <name evidence="1" type="ORF">rCG_38898</name>
</gene>
<dbReference type="EMBL" id="CH474236">
    <property type="protein sequence ID" value="EDL82787.1"/>
    <property type="molecule type" value="Genomic_DNA"/>
</dbReference>
<evidence type="ECO:0000313" key="1">
    <source>
        <dbReference type="EMBL" id="EDL82787.1"/>
    </source>
</evidence>